<proteinExistence type="inferred from homology"/>
<dbReference type="InterPro" id="IPR036909">
    <property type="entry name" value="Cyt_c-like_dom_sf"/>
</dbReference>
<dbReference type="SMART" id="SM00564">
    <property type="entry name" value="PQQ"/>
    <property type="match status" value="5"/>
</dbReference>
<dbReference type="GO" id="GO:0020037">
    <property type="term" value="F:heme binding"/>
    <property type="evidence" value="ECO:0007669"/>
    <property type="project" value="InterPro"/>
</dbReference>
<dbReference type="InterPro" id="IPR011047">
    <property type="entry name" value="Quinoprotein_ADH-like_sf"/>
</dbReference>
<keyword evidence="4 8" id="KW-0479">Metal-binding</keyword>
<name>A0A2T0MHI1_9FLAO</name>
<evidence type="ECO:0000256" key="4">
    <source>
        <dbReference type="ARBA" id="ARBA00022723"/>
    </source>
</evidence>
<accession>A0A2T0MHI1</accession>
<dbReference type="GO" id="GO:0009055">
    <property type="term" value="F:electron transfer activity"/>
    <property type="evidence" value="ECO:0007669"/>
    <property type="project" value="InterPro"/>
</dbReference>
<evidence type="ECO:0000313" key="11">
    <source>
        <dbReference type="Proteomes" id="UP000237640"/>
    </source>
</evidence>
<evidence type="ECO:0000256" key="5">
    <source>
        <dbReference type="ARBA" id="ARBA00022729"/>
    </source>
</evidence>
<reference evidence="10 11" key="1">
    <citation type="submission" date="2018-03" db="EMBL/GenBank/DDBJ databases">
        <title>Genomic Encyclopedia of Archaeal and Bacterial Type Strains, Phase II (KMG-II): from individual species to whole genera.</title>
        <authorList>
            <person name="Goeker M."/>
        </authorList>
    </citation>
    <scope>NUCLEOTIDE SEQUENCE [LARGE SCALE GENOMIC DNA]</scope>
    <source>
        <strain evidence="10 11">DSM 25027</strain>
    </source>
</reference>
<dbReference type="CDD" id="cd10280">
    <property type="entry name" value="PQQ_mGDH"/>
    <property type="match status" value="1"/>
</dbReference>
<evidence type="ECO:0000256" key="8">
    <source>
        <dbReference type="PROSITE-ProRule" id="PRU00433"/>
    </source>
</evidence>
<gene>
    <name evidence="10" type="ORF">CLV81_1016</name>
</gene>
<dbReference type="InterPro" id="IPR018391">
    <property type="entry name" value="PQQ_b-propeller_rpt"/>
</dbReference>
<evidence type="ECO:0000256" key="1">
    <source>
        <dbReference type="ARBA" id="ARBA00001931"/>
    </source>
</evidence>
<dbReference type="PANTHER" id="PTHR32303">
    <property type="entry name" value="QUINOPROTEIN ALCOHOL DEHYDROGENASE (CYTOCHROME C)"/>
    <property type="match status" value="1"/>
</dbReference>
<dbReference type="AlphaFoldDB" id="A0A2T0MHI1"/>
<evidence type="ECO:0000256" key="7">
    <source>
        <dbReference type="ARBA" id="ARBA00023004"/>
    </source>
</evidence>
<dbReference type="GO" id="GO:0046872">
    <property type="term" value="F:metal ion binding"/>
    <property type="evidence" value="ECO:0007669"/>
    <property type="project" value="UniProtKB-KW"/>
</dbReference>
<keyword evidence="11" id="KW-1185">Reference proteome</keyword>
<organism evidence="10 11">
    <name type="scientific">Flagellimonas meridianipacifica</name>
    <dbReference type="NCBI Taxonomy" id="1080225"/>
    <lineage>
        <taxon>Bacteria</taxon>
        <taxon>Pseudomonadati</taxon>
        <taxon>Bacteroidota</taxon>
        <taxon>Flavobacteriia</taxon>
        <taxon>Flavobacteriales</taxon>
        <taxon>Flavobacteriaceae</taxon>
        <taxon>Flagellimonas</taxon>
    </lineage>
</organism>
<comment type="caution">
    <text evidence="10">The sequence shown here is derived from an EMBL/GenBank/DDBJ whole genome shotgun (WGS) entry which is preliminary data.</text>
</comment>
<keyword evidence="6" id="KW-0560">Oxidoreductase</keyword>
<dbReference type="InterPro" id="IPR009056">
    <property type="entry name" value="Cyt_c-like_dom"/>
</dbReference>
<evidence type="ECO:0000256" key="3">
    <source>
        <dbReference type="ARBA" id="ARBA00022617"/>
    </source>
</evidence>
<dbReference type="PROSITE" id="PS51007">
    <property type="entry name" value="CYTC"/>
    <property type="match status" value="1"/>
</dbReference>
<sequence length="713" mass="78547">MLIHRPLIRGLLLPLLLSLAFIAGCSKQKETSTYETWSTYLGDKANTHFTTLNEIDSTNVSSLKIAWEYESEDFGQMQMNPIVVDTLLYGVTAALRVVALHAATGEQVWQFGEKLEAWHSTSRGVTYWSKGEDKRILFTRGSQLWALNALTGEPISSFGNKGSIDLRSGLPDSAKEKFVISNTPGIIHEDKIIMPLRVSEDIGAAPGNLMALNVETGALAWVFHTIPLPEDPAYKTWKDEESIQKGHVGGANNWAGMALDAENEILYVPTGSAAPDFYGGIRKGENLYANSLLALDVNTGNLLWHFQFTHHDVWDRDPPAPPNLMMLSNNGKSIPAVVQVTKQGYVFAFNRLTGEPLFNVEERKVPQSSLTGEETWPTQPFPVKPKPFARQSNEISLENISPFAPNKEELKRMLEQANNAVYAPPSLDPVLLLPGYDGGAEWGGAGVDPENGILYVNSNEMPFILRMGKDSLTPAENDAITGKSLYAKYCSVCHQRNREGAIQSGYPSLVGLKTKLSELETKQIIQKGKGMMVGFPQLSDEEVDGLIAFLYDEPDKMEVTSNNRDEYPKLPYRHLGYTKFLDSNGLPAIDPPWGTLHAINMNTGDYVWSITLGDTPGLENKTGEHTGCESYGGPIITENGLLFIAGTKDGFFRIFDRHNGKLLWQYKLPAASFATPATYQVNNKQYIALACGGEKLGTPKGNKIIAFALPDNP</sequence>
<protein>
    <submittedName>
        <fullName evidence="10">Quinoprotein glucose dehydrogenase</fullName>
    </submittedName>
</protein>
<dbReference type="InterPro" id="IPR017511">
    <property type="entry name" value="PQQ_mDH"/>
</dbReference>
<dbReference type="OrthoDB" id="9794322at2"/>
<keyword evidence="3 8" id="KW-0349">Heme</keyword>
<dbReference type="RefSeq" id="WP_106143936.1">
    <property type="nucleotide sequence ID" value="NZ_PVYX01000001.1"/>
</dbReference>
<dbReference type="PROSITE" id="PS51257">
    <property type="entry name" value="PROKAR_LIPOPROTEIN"/>
    <property type="match status" value="1"/>
</dbReference>
<keyword evidence="7 8" id="KW-0408">Iron</keyword>
<dbReference type="GO" id="GO:0016020">
    <property type="term" value="C:membrane"/>
    <property type="evidence" value="ECO:0007669"/>
    <property type="project" value="InterPro"/>
</dbReference>
<dbReference type="Gene3D" id="2.140.10.10">
    <property type="entry name" value="Quinoprotein alcohol dehydrogenase-like superfamily"/>
    <property type="match status" value="2"/>
</dbReference>
<evidence type="ECO:0000313" key="10">
    <source>
        <dbReference type="EMBL" id="PRX57015.1"/>
    </source>
</evidence>
<comment type="similarity">
    <text evidence="2">Belongs to the bacterial PQQ dehydrogenase family.</text>
</comment>
<dbReference type="EMBL" id="PVYX01000001">
    <property type="protein sequence ID" value="PRX57015.1"/>
    <property type="molecule type" value="Genomic_DNA"/>
</dbReference>
<comment type="cofactor">
    <cofactor evidence="1">
        <name>pyrroloquinoline quinone</name>
        <dbReference type="ChEBI" id="CHEBI:58442"/>
    </cofactor>
</comment>
<evidence type="ECO:0000259" key="9">
    <source>
        <dbReference type="PROSITE" id="PS51007"/>
    </source>
</evidence>
<evidence type="ECO:0000256" key="6">
    <source>
        <dbReference type="ARBA" id="ARBA00023002"/>
    </source>
</evidence>
<dbReference type="GO" id="GO:0016614">
    <property type="term" value="F:oxidoreductase activity, acting on CH-OH group of donors"/>
    <property type="evidence" value="ECO:0007669"/>
    <property type="project" value="InterPro"/>
</dbReference>
<dbReference type="SUPFAM" id="SSF46626">
    <property type="entry name" value="Cytochrome c"/>
    <property type="match status" value="1"/>
</dbReference>
<dbReference type="Pfam" id="PF13442">
    <property type="entry name" value="Cytochrome_CBB3"/>
    <property type="match status" value="1"/>
</dbReference>
<dbReference type="PANTHER" id="PTHR32303:SF4">
    <property type="entry name" value="QUINOPROTEIN GLUCOSE DEHYDROGENASE"/>
    <property type="match status" value="1"/>
</dbReference>
<evidence type="ECO:0000256" key="2">
    <source>
        <dbReference type="ARBA" id="ARBA00008156"/>
    </source>
</evidence>
<keyword evidence="5" id="KW-0732">Signal</keyword>
<dbReference type="Proteomes" id="UP000237640">
    <property type="component" value="Unassembled WGS sequence"/>
</dbReference>
<dbReference type="InterPro" id="IPR002372">
    <property type="entry name" value="PQQ_rpt_dom"/>
</dbReference>
<dbReference type="GO" id="GO:0048038">
    <property type="term" value="F:quinone binding"/>
    <property type="evidence" value="ECO:0007669"/>
    <property type="project" value="InterPro"/>
</dbReference>
<feature type="domain" description="Cytochrome c" evidence="9">
    <location>
        <begin position="477"/>
        <end position="554"/>
    </location>
</feature>
<dbReference type="SUPFAM" id="SSF50998">
    <property type="entry name" value="Quinoprotein alcohol dehydrogenase-like"/>
    <property type="match status" value="1"/>
</dbReference>
<dbReference type="Pfam" id="PF01011">
    <property type="entry name" value="PQQ"/>
    <property type="match status" value="2"/>
</dbReference>